<evidence type="ECO:0000313" key="5">
    <source>
        <dbReference type="Proteomes" id="UP001218188"/>
    </source>
</evidence>
<dbReference type="EMBL" id="JARJCM010000247">
    <property type="protein sequence ID" value="KAJ7020911.1"/>
    <property type="molecule type" value="Genomic_DNA"/>
</dbReference>
<accession>A0AAD6S486</accession>
<keyword evidence="3" id="KW-0732">Signal</keyword>
<feature type="compositionally biased region" description="Low complexity" evidence="1">
    <location>
        <begin position="271"/>
        <end position="284"/>
    </location>
</feature>
<evidence type="ECO:0000256" key="3">
    <source>
        <dbReference type="SAM" id="SignalP"/>
    </source>
</evidence>
<name>A0AAD6S486_9AGAR</name>
<organism evidence="4 5">
    <name type="scientific">Mycena alexandri</name>
    <dbReference type="NCBI Taxonomy" id="1745969"/>
    <lineage>
        <taxon>Eukaryota</taxon>
        <taxon>Fungi</taxon>
        <taxon>Dikarya</taxon>
        <taxon>Basidiomycota</taxon>
        <taxon>Agaricomycotina</taxon>
        <taxon>Agaricomycetes</taxon>
        <taxon>Agaricomycetidae</taxon>
        <taxon>Agaricales</taxon>
        <taxon>Marasmiineae</taxon>
        <taxon>Mycenaceae</taxon>
        <taxon>Mycena</taxon>
    </lineage>
</organism>
<comment type="caution">
    <text evidence="4">The sequence shown here is derived from an EMBL/GenBank/DDBJ whole genome shotgun (WGS) entry which is preliminary data.</text>
</comment>
<evidence type="ECO:0000313" key="4">
    <source>
        <dbReference type="EMBL" id="KAJ7020911.1"/>
    </source>
</evidence>
<sequence>MRATEAWAAFAFLTRFLAANGVHASSSAQAPAATPGFNFNPISDMTNCTPVTFTWFYESVTDSDSQPGDLMFIITSDIDGDAALDQVITPVTVDPLARSYTWPSVNATPGGYEIGAKSDLASFLVLSNAFQVKQGGCHSPSSVSPETAKTASSVGPAASVIANPGLNFNRTSDMKNCTAAVISWFYWNTTHPQPVDLTLTLTSDVPGDTEFDKLINTKPLDPLARNHTWSSVNAIPGVYQIAARSDSAQWTVLSGPFNVVNDDNACSLTSGSGVSASGASQTTSNRPIVTSGGARPQSKAKRGAIVGGSAVGGLLMLIAVVACILRRRLRTRSATSPEISPFTSVIVRRGTSVVVQDAGKIHLTWDVPEVGESQVGPGKRSPTVTGETMHSGSQLEAVDVHNRVQNNQLAEHRPENPVSESGPEQQLMAIAERVAAMEVQLQTQGRLEEQPPDYDAEPTPART</sequence>
<gene>
    <name evidence="4" type="ORF">C8F04DRAFT_1274361</name>
</gene>
<dbReference type="Proteomes" id="UP001218188">
    <property type="component" value="Unassembled WGS sequence"/>
</dbReference>
<feature type="signal peptide" evidence="3">
    <location>
        <begin position="1"/>
        <end position="24"/>
    </location>
</feature>
<dbReference type="AlphaFoldDB" id="A0AAD6S486"/>
<proteinExistence type="predicted"/>
<protein>
    <submittedName>
        <fullName evidence="4">Uncharacterized protein</fullName>
    </submittedName>
</protein>
<keyword evidence="5" id="KW-1185">Reference proteome</keyword>
<keyword evidence="2" id="KW-0812">Transmembrane</keyword>
<evidence type="ECO:0000256" key="1">
    <source>
        <dbReference type="SAM" id="MobiDB-lite"/>
    </source>
</evidence>
<feature type="chain" id="PRO_5042288285" evidence="3">
    <location>
        <begin position="25"/>
        <end position="463"/>
    </location>
</feature>
<feature type="transmembrane region" description="Helical" evidence="2">
    <location>
        <begin position="304"/>
        <end position="325"/>
    </location>
</feature>
<feature type="compositionally biased region" description="Polar residues" evidence="1">
    <location>
        <begin position="382"/>
        <end position="393"/>
    </location>
</feature>
<feature type="region of interest" description="Disordered" evidence="1">
    <location>
        <begin position="439"/>
        <end position="463"/>
    </location>
</feature>
<feature type="region of interest" description="Disordered" evidence="1">
    <location>
        <begin position="271"/>
        <end position="302"/>
    </location>
</feature>
<keyword evidence="2" id="KW-1133">Transmembrane helix</keyword>
<reference evidence="4" key="1">
    <citation type="submission" date="2023-03" db="EMBL/GenBank/DDBJ databases">
        <title>Massive genome expansion in bonnet fungi (Mycena s.s.) driven by repeated elements and novel gene families across ecological guilds.</title>
        <authorList>
            <consortium name="Lawrence Berkeley National Laboratory"/>
            <person name="Harder C.B."/>
            <person name="Miyauchi S."/>
            <person name="Viragh M."/>
            <person name="Kuo A."/>
            <person name="Thoen E."/>
            <person name="Andreopoulos B."/>
            <person name="Lu D."/>
            <person name="Skrede I."/>
            <person name="Drula E."/>
            <person name="Henrissat B."/>
            <person name="Morin E."/>
            <person name="Kohler A."/>
            <person name="Barry K."/>
            <person name="LaButti K."/>
            <person name="Morin E."/>
            <person name="Salamov A."/>
            <person name="Lipzen A."/>
            <person name="Mereny Z."/>
            <person name="Hegedus B."/>
            <person name="Baldrian P."/>
            <person name="Stursova M."/>
            <person name="Weitz H."/>
            <person name="Taylor A."/>
            <person name="Grigoriev I.V."/>
            <person name="Nagy L.G."/>
            <person name="Martin F."/>
            <person name="Kauserud H."/>
        </authorList>
    </citation>
    <scope>NUCLEOTIDE SEQUENCE</scope>
    <source>
        <strain evidence="4">CBHHK200</strain>
    </source>
</reference>
<keyword evidence="2" id="KW-0472">Membrane</keyword>
<feature type="region of interest" description="Disordered" evidence="1">
    <location>
        <begin position="372"/>
        <end position="393"/>
    </location>
</feature>
<evidence type="ECO:0000256" key="2">
    <source>
        <dbReference type="SAM" id="Phobius"/>
    </source>
</evidence>